<feature type="region of interest" description="Disordered" evidence="1">
    <location>
        <begin position="25"/>
        <end position="56"/>
    </location>
</feature>
<dbReference type="AlphaFoldDB" id="A0A6J6MYC5"/>
<organism evidence="2">
    <name type="scientific">freshwater metagenome</name>
    <dbReference type="NCBI Taxonomy" id="449393"/>
    <lineage>
        <taxon>unclassified sequences</taxon>
        <taxon>metagenomes</taxon>
        <taxon>ecological metagenomes</taxon>
    </lineage>
</organism>
<proteinExistence type="predicted"/>
<evidence type="ECO:0000313" key="2">
    <source>
        <dbReference type="EMBL" id="CAB4677263.1"/>
    </source>
</evidence>
<accession>A0A6J6MYC5</accession>
<name>A0A6J6MYC5_9ZZZZ</name>
<evidence type="ECO:0000256" key="1">
    <source>
        <dbReference type="SAM" id="MobiDB-lite"/>
    </source>
</evidence>
<dbReference type="EMBL" id="CAEZXI010000005">
    <property type="protein sequence ID" value="CAB4677263.1"/>
    <property type="molecule type" value="Genomic_DNA"/>
</dbReference>
<feature type="compositionally biased region" description="Acidic residues" evidence="1">
    <location>
        <begin position="44"/>
        <end position="56"/>
    </location>
</feature>
<feature type="compositionally biased region" description="Basic and acidic residues" evidence="1">
    <location>
        <begin position="29"/>
        <end position="38"/>
    </location>
</feature>
<gene>
    <name evidence="2" type="ORF">UFOPK2362_00115</name>
</gene>
<reference evidence="2" key="1">
    <citation type="submission" date="2020-05" db="EMBL/GenBank/DDBJ databases">
        <authorList>
            <person name="Chiriac C."/>
            <person name="Salcher M."/>
            <person name="Ghai R."/>
            <person name="Kavagutti S V."/>
        </authorList>
    </citation>
    <scope>NUCLEOTIDE SEQUENCE</scope>
</reference>
<protein>
    <submittedName>
        <fullName evidence="2">Unannotated protein</fullName>
    </submittedName>
</protein>
<sequence>MKSLLLTALAIFLIGYAISMINKGSSSSRYERKPKDQWNKLNEGDDPTENPDEIYG</sequence>